<dbReference type="AlphaFoldDB" id="A0A8S1L0T4"/>
<name>A0A8S1L0T4_PARPR</name>
<dbReference type="Proteomes" id="UP000688137">
    <property type="component" value="Unassembled WGS sequence"/>
</dbReference>
<sequence>MIKITSPLLNHRFKMVRVQCKPYDNVELIRDQIMDVMNEYLQENDGKLINVKVISNNQIAVYFVTGIEMDDTDWEQQIIRGPLQKFTILSNSIEIRPSRF</sequence>
<protein>
    <submittedName>
        <fullName evidence="1">Uncharacterized protein</fullName>
    </submittedName>
</protein>
<gene>
    <name evidence="1" type="ORF">PPRIM_AZ9-3.1.T0310152</name>
</gene>
<evidence type="ECO:0000313" key="2">
    <source>
        <dbReference type="Proteomes" id="UP000688137"/>
    </source>
</evidence>
<reference evidence="1" key="1">
    <citation type="submission" date="2021-01" db="EMBL/GenBank/DDBJ databases">
        <authorList>
            <consortium name="Genoscope - CEA"/>
            <person name="William W."/>
        </authorList>
    </citation>
    <scope>NUCLEOTIDE SEQUENCE</scope>
</reference>
<comment type="caution">
    <text evidence="1">The sequence shown here is derived from an EMBL/GenBank/DDBJ whole genome shotgun (WGS) entry which is preliminary data.</text>
</comment>
<evidence type="ECO:0000313" key="1">
    <source>
        <dbReference type="EMBL" id="CAD8061127.1"/>
    </source>
</evidence>
<organism evidence="1 2">
    <name type="scientific">Paramecium primaurelia</name>
    <dbReference type="NCBI Taxonomy" id="5886"/>
    <lineage>
        <taxon>Eukaryota</taxon>
        <taxon>Sar</taxon>
        <taxon>Alveolata</taxon>
        <taxon>Ciliophora</taxon>
        <taxon>Intramacronucleata</taxon>
        <taxon>Oligohymenophorea</taxon>
        <taxon>Peniculida</taxon>
        <taxon>Parameciidae</taxon>
        <taxon>Paramecium</taxon>
    </lineage>
</organism>
<dbReference type="EMBL" id="CAJJDM010000030">
    <property type="protein sequence ID" value="CAD8061127.1"/>
    <property type="molecule type" value="Genomic_DNA"/>
</dbReference>
<proteinExistence type="predicted"/>
<keyword evidence="2" id="KW-1185">Reference proteome</keyword>
<accession>A0A8S1L0T4</accession>
<dbReference type="OMA" id="MVRVQCK"/>